<evidence type="ECO:0000256" key="1">
    <source>
        <dbReference type="SAM" id="Phobius"/>
    </source>
</evidence>
<dbReference type="Proteomes" id="UP000365824">
    <property type="component" value="Unassembled WGS sequence"/>
</dbReference>
<dbReference type="Proteomes" id="UP000323717">
    <property type="component" value="Unassembled WGS sequence"/>
</dbReference>
<evidence type="ECO:0000313" key="8">
    <source>
        <dbReference type="Proteomes" id="UP000435985"/>
    </source>
</evidence>
<dbReference type="RefSeq" id="WP_004309603.1">
    <property type="nucleotide sequence ID" value="NZ_CAKJYZ010000002.1"/>
</dbReference>
<keyword evidence="1" id="KW-1133">Transmembrane helix</keyword>
<dbReference type="AlphaFoldDB" id="A0A139L8C1"/>
<name>A0A139L8C1_BACOV</name>
<dbReference type="EMBL" id="VWLB01000003">
    <property type="protein sequence ID" value="KAA3930904.1"/>
    <property type="molecule type" value="Genomic_DNA"/>
</dbReference>
<evidence type="ECO:0000313" key="4">
    <source>
        <dbReference type="EMBL" id="KAA4666286.1"/>
    </source>
</evidence>
<reference evidence="5" key="2">
    <citation type="submission" date="2022-10" db="EMBL/GenBank/DDBJ databases">
        <title>Human gut microbiome strain richness.</title>
        <authorList>
            <person name="Chen-Liaw A."/>
        </authorList>
    </citation>
    <scope>NUCLEOTIDE SEQUENCE</scope>
    <source>
        <strain evidence="5">BSD2780120875st1_E1_BSD2780120875_150330</strain>
    </source>
</reference>
<accession>A0A139L8C1</accession>
<feature type="transmembrane region" description="Helical" evidence="1">
    <location>
        <begin position="49"/>
        <end position="75"/>
    </location>
</feature>
<evidence type="ECO:0000313" key="3">
    <source>
        <dbReference type="EMBL" id="KAA3951438.1"/>
    </source>
</evidence>
<protein>
    <submittedName>
        <fullName evidence="4">Uncharacterized protein</fullName>
    </submittedName>
</protein>
<feature type="transmembrane region" description="Helical" evidence="1">
    <location>
        <begin position="17"/>
        <end position="37"/>
    </location>
</feature>
<keyword evidence="1" id="KW-0812">Transmembrane</keyword>
<keyword evidence="1" id="KW-0472">Membrane</keyword>
<dbReference type="Proteomes" id="UP000435985">
    <property type="component" value="Unassembled WGS sequence"/>
</dbReference>
<dbReference type="EMBL" id="VWFO01000003">
    <property type="protein sequence ID" value="KAA4666286.1"/>
    <property type="molecule type" value="Genomic_DNA"/>
</dbReference>
<evidence type="ECO:0000313" key="7">
    <source>
        <dbReference type="Proteomes" id="UP000365824"/>
    </source>
</evidence>
<evidence type="ECO:0000313" key="6">
    <source>
        <dbReference type="Proteomes" id="UP000323717"/>
    </source>
</evidence>
<organism evidence="4 8">
    <name type="scientific">Bacteroides ovatus</name>
    <dbReference type="NCBI Taxonomy" id="28116"/>
    <lineage>
        <taxon>Bacteria</taxon>
        <taxon>Pseudomonadati</taxon>
        <taxon>Bacteroidota</taxon>
        <taxon>Bacteroidia</taxon>
        <taxon>Bacteroidales</taxon>
        <taxon>Bacteroidaceae</taxon>
        <taxon>Bacteroides</taxon>
    </lineage>
</organism>
<reference evidence="6 7" key="1">
    <citation type="journal article" date="2019" name="Nat. Med.">
        <title>A library of human gut bacterial isolates paired with longitudinal multiomics data enables mechanistic microbiome research.</title>
        <authorList>
            <person name="Poyet M."/>
            <person name="Groussin M."/>
            <person name="Gibbons S.M."/>
            <person name="Avila-Pacheco J."/>
            <person name="Jiang X."/>
            <person name="Kearney S.M."/>
            <person name="Perrotta A.R."/>
            <person name="Berdy B."/>
            <person name="Zhao S."/>
            <person name="Lieberman T.D."/>
            <person name="Swanson P.K."/>
            <person name="Smith M."/>
            <person name="Roesemann S."/>
            <person name="Alexander J.E."/>
            <person name="Rich S.A."/>
            <person name="Livny J."/>
            <person name="Vlamakis H."/>
            <person name="Clish C."/>
            <person name="Bullock K."/>
            <person name="Deik A."/>
            <person name="Scott J."/>
            <person name="Pierce K.A."/>
            <person name="Xavier R.J."/>
            <person name="Alm E.J."/>
        </authorList>
    </citation>
    <scope>NUCLEOTIDE SEQUENCE [LARGE SCALE GENOMIC DNA]</scope>
    <source>
        <strain evidence="4 8">BIOML-A14</strain>
        <strain evidence="2 7">BIOML-A160</strain>
        <strain evidence="3 6">BIOML-A163</strain>
    </source>
</reference>
<dbReference type="EMBL" id="VWLE01000163">
    <property type="protein sequence ID" value="KAA3951438.1"/>
    <property type="molecule type" value="Genomic_DNA"/>
</dbReference>
<gene>
    <name evidence="4" type="ORF">F3B98_03720</name>
    <name evidence="3" type="ORF">F3D71_12695</name>
    <name evidence="2" type="ORF">F3F25_02340</name>
    <name evidence="5" type="ORF">PO382_05665</name>
</gene>
<dbReference type="STRING" id="28116.Bovatus_03692"/>
<dbReference type="Proteomes" id="UP001219389">
    <property type="component" value="Unassembled WGS sequence"/>
</dbReference>
<evidence type="ECO:0000313" key="2">
    <source>
        <dbReference type="EMBL" id="KAA3930904.1"/>
    </source>
</evidence>
<dbReference type="EMBL" id="JAQNZF010000005">
    <property type="protein sequence ID" value="MDC2741708.1"/>
    <property type="molecule type" value="Genomic_DNA"/>
</dbReference>
<evidence type="ECO:0000313" key="5">
    <source>
        <dbReference type="EMBL" id="MDC2741708.1"/>
    </source>
</evidence>
<sequence length="79" mass="9439">MKDIIITSQKLKRERNIYLLSFILAFIVNVIAIIVYSRPWIEVISQIGYVIVISIFIYFILWIPRGILSVLIRLFRRKK</sequence>
<comment type="caution">
    <text evidence="4">The sequence shown here is derived from an EMBL/GenBank/DDBJ whole genome shotgun (WGS) entry which is preliminary data.</text>
</comment>
<proteinExistence type="predicted"/>